<organism evidence="2 3">
    <name type="scientific">Erwinia phage pEp_SNUABM_08</name>
    <dbReference type="NCBI Taxonomy" id="2593268"/>
    <lineage>
        <taxon>Viruses</taxon>
        <taxon>Duplodnaviria</taxon>
        <taxon>Heunggongvirae</taxon>
        <taxon>Uroviricota</taxon>
        <taxon>Caudoviricetes</taxon>
        <taxon>Casjensviridae</taxon>
        <taxon>Gwanakrovirus</taxon>
        <taxon>Gwanakrovirus SNUABM08</taxon>
    </lineage>
</organism>
<dbReference type="InterPro" id="IPR011604">
    <property type="entry name" value="PDDEXK-like_dom_sf"/>
</dbReference>
<dbReference type="Pfam" id="PF10926">
    <property type="entry name" value="DUF2800"/>
    <property type="match status" value="1"/>
</dbReference>
<evidence type="ECO:0000256" key="1">
    <source>
        <dbReference type="SAM" id="MobiDB-lite"/>
    </source>
</evidence>
<proteinExistence type="predicted"/>
<dbReference type="EMBL" id="MN184886">
    <property type="protein sequence ID" value="QEQ94752.1"/>
    <property type="molecule type" value="Genomic_DNA"/>
</dbReference>
<keyword evidence="3" id="KW-1185">Reference proteome</keyword>
<sequence length="397" mass="45328">MLAPDDTGIFAAEGTVAHELAEQWLTTGKKPKHRLGEWVWIENGTDWFEIQITRGMFIYVEEYVDICMMTPGEKFIESRVDFSMLTPVPGQKGTLDFCAIDDDTLYIRDLKYGKGVKVDAIKNSQLLIYAYAKYMEIRDFYYIKRIVICIVQPRLDHFEEWECTPEELMGFGELVKRKAAEAWKLDAPLVAGVKQCGFCRIRQTCPARLAMARQVLELRFPEDGQFPITEKQVKILKEDLDEDLFFLNFQPPMSLNNAQLASVLKYRTTIENWFKSLQTELTRRAMAGETIPGYKLVEGRSFRSFEDNEKAERALLEAGLTEEDIWKVDIISPAVAEEALMSTGLKRKELPAILSPIVKSTKGAATLAPLTDKRPEIGSDVKSAMNDEDDDYFPSQR</sequence>
<dbReference type="InterPro" id="IPR021229">
    <property type="entry name" value="DUF2800"/>
</dbReference>
<feature type="region of interest" description="Disordered" evidence="1">
    <location>
        <begin position="369"/>
        <end position="397"/>
    </location>
</feature>
<gene>
    <name evidence="2" type="ORF">pEpSNUABM08_05</name>
</gene>
<accession>A0A5J6DA53</accession>
<dbReference type="Proteomes" id="UP000325507">
    <property type="component" value="Segment"/>
</dbReference>
<evidence type="ECO:0000313" key="2">
    <source>
        <dbReference type="EMBL" id="QEQ94752.1"/>
    </source>
</evidence>
<protein>
    <submittedName>
        <fullName evidence="2">Cas4-like protein</fullName>
    </submittedName>
</protein>
<name>A0A5J6DA53_9CAUD</name>
<dbReference type="Gene3D" id="3.90.320.10">
    <property type="match status" value="1"/>
</dbReference>
<feature type="compositionally biased region" description="Acidic residues" evidence="1">
    <location>
        <begin position="386"/>
        <end position="397"/>
    </location>
</feature>
<evidence type="ECO:0000313" key="3">
    <source>
        <dbReference type="Proteomes" id="UP000325507"/>
    </source>
</evidence>
<reference evidence="2 3" key="1">
    <citation type="submission" date="2019-07" db="EMBL/GenBank/DDBJ databases">
        <title>Complete genome sequence of bacteriophage infecting Erwinia pyrifoliae.</title>
        <authorList>
            <person name="Kim S.G."/>
            <person name="Park S.C."/>
        </authorList>
    </citation>
    <scope>NUCLEOTIDE SEQUENCE [LARGE SCALE GENOMIC DNA]</scope>
</reference>